<dbReference type="GeneID" id="110135059"/>
<organism evidence="2 3">
    <name type="scientific">Odocoileus virginianus</name>
    <name type="common">White-tailed deer</name>
    <dbReference type="NCBI Taxonomy" id="9874"/>
    <lineage>
        <taxon>Eukaryota</taxon>
        <taxon>Metazoa</taxon>
        <taxon>Chordata</taxon>
        <taxon>Craniata</taxon>
        <taxon>Vertebrata</taxon>
        <taxon>Euteleostomi</taxon>
        <taxon>Mammalia</taxon>
        <taxon>Eutheria</taxon>
        <taxon>Laurasiatheria</taxon>
        <taxon>Artiodactyla</taxon>
        <taxon>Ruminantia</taxon>
        <taxon>Pecora</taxon>
        <taxon>Cervidae</taxon>
        <taxon>Odocoileinae</taxon>
        <taxon>Odocoileus</taxon>
    </lineage>
</organism>
<reference evidence="3" key="2">
    <citation type="submission" date="2025-08" db="UniProtKB">
        <authorList>
            <consortium name="RefSeq"/>
        </authorList>
    </citation>
    <scope>IDENTIFICATION</scope>
    <source>
        <tissue evidence="3">Tongue muscle</tissue>
    </source>
</reference>
<feature type="compositionally biased region" description="Low complexity" evidence="1">
    <location>
        <begin position="188"/>
        <end position="197"/>
    </location>
</feature>
<evidence type="ECO:0000256" key="1">
    <source>
        <dbReference type="SAM" id="MobiDB-lite"/>
    </source>
</evidence>
<proteinExistence type="predicted"/>
<protein>
    <submittedName>
        <fullName evidence="3">Hydro-lyase KRH_21160</fullName>
    </submittedName>
</protein>
<gene>
    <name evidence="3" type="primary">LOC110135059</name>
</gene>
<evidence type="ECO:0000313" key="2">
    <source>
        <dbReference type="Proteomes" id="UP001652640"/>
    </source>
</evidence>
<name>A0ABM4HPL9_ODOVR</name>
<dbReference type="RefSeq" id="XP_070317524.1">
    <property type="nucleotide sequence ID" value="XM_070461423.1"/>
</dbReference>
<feature type="compositionally biased region" description="Low complexity" evidence="1">
    <location>
        <begin position="136"/>
        <end position="148"/>
    </location>
</feature>
<accession>A0ABM4HPL9</accession>
<dbReference type="Proteomes" id="UP001652640">
    <property type="component" value="Chromosome 34"/>
</dbReference>
<evidence type="ECO:0000313" key="3">
    <source>
        <dbReference type="RefSeq" id="XP_070317524.1"/>
    </source>
</evidence>
<feature type="region of interest" description="Disordered" evidence="1">
    <location>
        <begin position="1"/>
        <end position="271"/>
    </location>
</feature>
<feature type="compositionally biased region" description="Basic and acidic residues" evidence="1">
    <location>
        <begin position="235"/>
        <end position="252"/>
    </location>
</feature>
<reference evidence="2" key="1">
    <citation type="journal article" date="2022" name="J. Hered.">
        <title>A De Novo Chromosome-Level Genome Assembly of the White-Tailed Deer, Odocoileus Virginianus.</title>
        <authorList>
            <person name="London E.W."/>
            <person name="Roca A.L."/>
            <person name="Novakofski J.E."/>
            <person name="Mateus-Pinilla N.E."/>
        </authorList>
    </citation>
    <scope>NUCLEOTIDE SEQUENCE [LARGE SCALE GENOMIC DNA]</scope>
</reference>
<keyword evidence="2" id="KW-1185">Reference proteome</keyword>
<sequence>MSPSTVSRTVAPASSHPHRHPQPGPTSDVAGTHAQFSRQQVEGWNICGLSPQVPTSVPLRADARRKEVGGRAGRRSRAEPLGSGGDKRAGRSPGGSGPACAPPRGPLIDGRRDRRQVPATSGRGVSWSETPGGPGSLSPPFLSHPHCLSRPRAGDSKVGPRLGAGDRVRPRAARPGTRAGPSTSPSQPARVPLRRVPGLPPPPTPSRSLERPPAPHPLQAVLRSAWPGAFSRGPFGRERGAAARSSDPDKGARSRASGPMDGSGYRVSSVE</sequence>